<dbReference type="RefSeq" id="WP_354012431.1">
    <property type="nucleotide sequence ID" value="NZ_JBEPMU010000001.1"/>
</dbReference>
<dbReference type="SUPFAM" id="SSF52266">
    <property type="entry name" value="SGNH hydrolase"/>
    <property type="match status" value="1"/>
</dbReference>
<dbReference type="Pfam" id="PF01757">
    <property type="entry name" value="Acyl_transf_3"/>
    <property type="match status" value="1"/>
</dbReference>
<organism evidence="13 14">
    <name type="scientific">Dyella japonica</name>
    <dbReference type="NCBI Taxonomy" id="231455"/>
    <lineage>
        <taxon>Bacteria</taxon>
        <taxon>Pseudomonadati</taxon>
        <taxon>Pseudomonadota</taxon>
        <taxon>Gammaproteobacteria</taxon>
        <taxon>Lysobacterales</taxon>
        <taxon>Rhodanobacteraceae</taxon>
        <taxon>Dyella</taxon>
    </lineage>
</organism>
<protein>
    <submittedName>
        <fullName evidence="13">Peptidoglycan/LPS O-acetylase OafA/YrhL</fullName>
    </submittedName>
</protein>
<feature type="transmembrane region" description="Helical" evidence="10">
    <location>
        <begin position="149"/>
        <end position="170"/>
    </location>
</feature>
<evidence type="ECO:0000256" key="6">
    <source>
        <dbReference type="ARBA" id="ARBA00022989"/>
    </source>
</evidence>
<dbReference type="Proteomes" id="UP001549184">
    <property type="component" value="Unassembled WGS sequence"/>
</dbReference>
<evidence type="ECO:0000259" key="11">
    <source>
        <dbReference type="Pfam" id="PF01757"/>
    </source>
</evidence>
<evidence type="ECO:0000256" key="10">
    <source>
        <dbReference type="SAM" id="Phobius"/>
    </source>
</evidence>
<evidence type="ECO:0000259" key="12">
    <source>
        <dbReference type="Pfam" id="PF06737"/>
    </source>
</evidence>
<feature type="transmembrane region" description="Helical" evidence="10">
    <location>
        <begin position="217"/>
        <end position="235"/>
    </location>
</feature>
<keyword evidence="5" id="KW-0378">Hydrolase</keyword>
<feature type="domain" description="Acyltransferase 3" evidence="11">
    <location>
        <begin position="19"/>
        <end position="359"/>
    </location>
</feature>
<keyword evidence="2" id="KW-1003">Cell membrane</keyword>
<dbReference type="Gene3D" id="3.40.50.1110">
    <property type="entry name" value="SGNH hydrolase"/>
    <property type="match status" value="1"/>
</dbReference>
<dbReference type="InterPro" id="IPR050879">
    <property type="entry name" value="Acyltransferase_3"/>
</dbReference>
<evidence type="ECO:0000313" key="14">
    <source>
        <dbReference type="Proteomes" id="UP001549184"/>
    </source>
</evidence>
<dbReference type="EMBL" id="JBEPMU010000001">
    <property type="protein sequence ID" value="MET3650965.1"/>
    <property type="molecule type" value="Genomic_DNA"/>
</dbReference>
<evidence type="ECO:0000256" key="4">
    <source>
        <dbReference type="ARBA" id="ARBA00022692"/>
    </source>
</evidence>
<dbReference type="InterPro" id="IPR036514">
    <property type="entry name" value="SGNH_hydro_sf"/>
</dbReference>
<dbReference type="SUPFAM" id="SSF53955">
    <property type="entry name" value="Lysozyme-like"/>
    <property type="match status" value="1"/>
</dbReference>
<proteinExistence type="predicted"/>
<evidence type="ECO:0000256" key="3">
    <source>
        <dbReference type="ARBA" id="ARBA00022679"/>
    </source>
</evidence>
<reference evidence="13 14" key="1">
    <citation type="submission" date="2024-06" db="EMBL/GenBank/DDBJ databases">
        <title>Sorghum-associated microbial communities from plants grown in Nebraska, USA.</title>
        <authorList>
            <person name="Schachtman D."/>
        </authorList>
    </citation>
    <scope>NUCLEOTIDE SEQUENCE [LARGE SCALE GENOMIC DNA]</scope>
    <source>
        <strain evidence="13 14">1073</strain>
    </source>
</reference>
<sequence>MAVAVTDEPPPSPLPVRLSGLDGLRAIAVTAVVLFHADFYWVRGGYLGVDLFFVISGFLITGLLARDWDSTARVDLRDFYWRRAKRLLPASWLMMAVVVIAAAWVASDALPHLRRDVVASLLYVTNWELLHSNTSYFESTGRPPLLQHLWSLAIEEQFYLLWAPLAALLLPRLGRRALGVVAIVIGAASVVWMAVLAHTMGYPGQGDPSRLYFGTDTHGFALLFGAALGLLWQPAQRMQPLRLARRGVGVMFGVMALAGMVTLFTAMGEDTPTLYPWGFLLAAAASSLLIVTATHPGLPLGRWLDVRPLRWIGERSYGIYVWHWPVFMLARPGIDLRALDGTAVLALRIALTLLLAALSYRYVEMPIRHGAIERILRDARAASRRRHAWWRGLAMACTVVLAFGAVGAILWQAPATASPAQDVREALSVDTPAAANALPEVTEPVAALRVDDKLTPIPAASVEDHADPVTPTDAPPPSDEPGMESFTGNDVTAVGDSVLLGSSRLLKATLPGVDVHATMGWQAADVIRQLKALKSADMLRSVVLIHLGTNGYVTEDQLRDILSMLADCKRVVLVNTHVPRRWMEANNALIDRVAPDFPNVVVVRWSDASDDQPDYFVSDGVHLTTIGQRVFITGIMRTGHLVRDNEATQTASANEDSSSTATAAGDLSSTLVLAPQPTASDAYWRKLAQCETDANWRNAGRHSGGLGISIEDWKTWGGVEYAPTPAEATPAQQIDVANRIATEGWTNAQGVTVKPAGFARWRCVVALGRPHSTSPNIYTQKSVIAQTFHLGERGDVVRDLQLILGETPDGIYSKKLRKKHLAYLKQNGLAEELAGSDP</sequence>
<accession>A0ABV2JRQ4</accession>
<feature type="transmembrane region" description="Helical" evidence="10">
    <location>
        <begin position="87"/>
        <end position="106"/>
    </location>
</feature>
<name>A0ABV2JRQ4_9GAMM</name>
<keyword evidence="8" id="KW-0012">Acyltransferase</keyword>
<evidence type="ECO:0000256" key="2">
    <source>
        <dbReference type="ARBA" id="ARBA00022475"/>
    </source>
</evidence>
<dbReference type="InterPro" id="IPR023346">
    <property type="entry name" value="Lysozyme-like_dom_sf"/>
</dbReference>
<dbReference type="InterPro" id="IPR002656">
    <property type="entry name" value="Acyl_transf_3_dom"/>
</dbReference>
<dbReference type="PANTHER" id="PTHR23028">
    <property type="entry name" value="ACETYLTRANSFERASE"/>
    <property type="match status" value="1"/>
</dbReference>
<keyword evidence="7 10" id="KW-0472">Membrane</keyword>
<keyword evidence="14" id="KW-1185">Reference proteome</keyword>
<feature type="transmembrane region" description="Helical" evidence="10">
    <location>
        <begin position="346"/>
        <end position="367"/>
    </location>
</feature>
<dbReference type="PANTHER" id="PTHR23028:SF53">
    <property type="entry name" value="ACYL_TRANSF_3 DOMAIN-CONTAINING PROTEIN"/>
    <property type="match status" value="1"/>
</dbReference>
<feature type="transmembrane region" description="Helical" evidence="10">
    <location>
        <begin position="388"/>
        <end position="411"/>
    </location>
</feature>
<evidence type="ECO:0000256" key="7">
    <source>
        <dbReference type="ARBA" id="ARBA00023136"/>
    </source>
</evidence>
<gene>
    <name evidence="13" type="ORF">ABIC75_000667</name>
</gene>
<feature type="transmembrane region" description="Helical" evidence="10">
    <location>
        <begin position="317"/>
        <end position="334"/>
    </location>
</feature>
<evidence type="ECO:0000313" key="13">
    <source>
        <dbReference type="EMBL" id="MET3650965.1"/>
    </source>
</evidence>
<evidence type="ECO:0000256" key="1">
    <source>
        <dbReference type="ARBA" id="ARBA00004651"/>
    </source>
</evidence>
<comment type="caution">
    <text evidence="13">The sequence shown here is derived from an EMBL/GenBank/DDBJ whole genome shotgun (WGS) entry which is preliminary data.</text>
</comment>
<feature type="transmembrane region" description="Helical" evidence="10">
    <location>
        <begin position="177"/>
        <end position="197"/>
    </location>
</feature>
<evidence type="ECO:0000256" key="5">
    <source>
        <dbReference type="ARBA" id="ARBA00022801"/>
    </source>
</evidence>
<evidence type="ECO:0000256" key="9">
    <source>
        <dbReference type="SAM" id="MobiDB-lite"/>
    </source>
</evidence>
<dbReference type="Pfam" id="PF06737">
    <property type="entry name" value="Transglycosylas"/>
    <property type="match status" value="1"/>
</dbReference>
<feature type="transmembrane region" description="Helical" evidence="10">
    <location>
        <begin position="247"/>
        <end position="268"/>
    </location>
</feature>
<evidence type="ECO:0000256" key="8">
    <source>
        <dbReference type="ARBA" id="ARBA00023315"/>
    </source>
</evidence>
<feature type="transmembrane region" description="Helical" evidence="10">
    <location>
        <begin position="274"/>
        <end position="296"/>
    </location>
</feature>
<keyword evidence="4 10" id="KW-0812">Transmembrane</keyword>
<comment type="subcellular location">
    <subcellularLocation>
        <location evidence="1">Cell membrane</location>
        <topology evidence="1">Multi-pass membrane protein</topology>
    </subcellularLocation>
</comment>
<keyword evidence="6 10" id="KW-1133">Transmembrane helix</keyword>
<feature type="region of interest" description="Disordered" evidence="9">
    <location>
        <begin position="459"/>
        <end position="487"/>
    </location>
</feature>
<keyword evidence="3" id="KW-0808">Transferase</keyword>
<feature type="transmembrane region" description="Helical" evidence="10">
    <location>
        <begin position="47"/>
        <end position="66"/>
    </location>
</feature>
<dbReference type="InterPro" id="IPR010618">
    <property type="entry name" value="RPF"/>
</dbReference>
<dbReference type="Gene3D" id="1.10.530.10">
    <property type="match status" value="1"/>
</dbReference>
<feature type="domain" description="Resuscitation-promoting factor core lysozyme-like" evidence="12">
    <location>
        <begin position="679"/>
        <end position="744"/>
    </location>
</feature>